<reference evidence="1 2" key="1">
    <citation type="submission" date="2014-04" db="EMBL/GenBank/DDBJ databases">
        <authorList>
            <consortium name="DOE Joint Genome Institute"/>
            <person name="Kuo A."/>
            <person name="Kohler A."/>
            <person name="Nagy L.G."/>
            <person name="Floudas D."/>
            <person name="Copeland A."/>
            <person name="Barry K.W."/>
            <person name="Cichocki N."/>
            <person name="Veneault-Fourrey C."/>
            <person name="LaButti K."/>
            <person name="Lindquist E.A."/>
            <person name="Lipzen A."/>
            <person name="Lundell T."/>
            <person name="Morin E."/>
            <person name="Murat C."/>
            <person name="Sun H."/>
            <person name="Tunlid A."/>
            <person name="Henrissat B."/>
            <person name="Grigoriev I.V."/>
            <person name="Hibbett D.S."/>
            <person name="Martin F."/>
            <person name="Nordberg H.P."/>
            <person name="Cantor M.N."/>
            <person name="Hua S.X."/>
        </authorList>
    </citation>
    <scope>NUCLEOTIDE SEQUENCE [LARGE SCALE GENOMIC DNA]</scope>
    <source>
        <strain evidence="1 2">LaAM-08-1</strain>
    </source>
</reference>
<evidence type="ECO:0000313" key="2">
    <source>
        <dbReference type="Proteomes" id="UP000054477"/>
    </source>
</evidence>
<sequence length="55" mass="6412">MICVSRSHFPCYYDLLAWTSDDPNWNSLKTGEIFHTGGILTKKLYKTTNRGDFRI</sequence>
<name>A0A0C9WX77_9AGAR</name>
<keyword evidence="2" id="KW-1185">Reference proteome</keyword>
<dbReference type="HOGENOM" id="CLU_3032728_0_0_1"/>
<dbReference type="Proteomes" id="UP000054477">
    <property type="component" value="Unassembled WGS sequence"/>
</dbReference>
<proteinExistence type="predicted"/>
<gene>
    <name evidence="1" type="ORF">K443DRAFT_117308</name>
</gene>
<protein>
    <submittedName>
        <fullName evidence="1">Uncharacterized protein</fullName>
    </submittedName>
</protein>
<dbReference type="AlphaFoldDB" id="A0A0C9WX77"/>
<organism evidence="1 2">
    <name type="scientific">Laccaria amethystina LaAM-08-1</name>
    <dbReference type="NCBI Taxonomy" id="1095629"/>
    <lineage>
        <taxon>Eukaryota</taxon>
        <taxon>Fungi</taxon>
        <taxon>Dikarya</taxon>
        <taxon>Basidiomycota</taxon>
        <taxon>Agaricomycotina</taxon>
        <taxon>Agaricomycetes</taxon>
        <taxon>Agaricomycetidae</taxon>
        <taxon>Agaricales</taxon>
        <taxon>Agaricineae</taxon>
        <taxon>Hydnangiaceae</taxon>
        <taxon>Laccaria</taxon>
    </lineage>
</organism>
<accession>A0A0C9WX77</accession>
<evidence type="ECO:0000313" key="1">
    <source>
        <dbReference type="EMBL" id="KIJ89946.1"/>
    </source>
</evidence>
<reference evidence="2" key="2">
    <citation type="submission" date="2015-01" db="EMBL/GenBank/DDBJ databases">
        <title>Evolutionary Origins and Diversification of the Mycorrhizal Mutualists.</title>
        <authorList>
            <consortium name="DOE Joint Genome Institute"/>
            <consortium name="Mycorrhizal Genomics Consortium"/>
            <person name="Kohler A."/>
            <person name="Kuo A."/>
            <person name="Nagy L.G."/>
            <person name="Floudas D."/>
            <person name="Copeland A."/>
            <person name="Barry K.W."/>
            <person name="Cichocki N."/>
            <person name="Veneault-Fourrey C."/>
            <person name="LaButti K."/>
            <person name="Lindquist E.A."/>
            <person name="Lipzen A."/>
            <person name="Lundell T."/>
            <person name="Morin E."/>
            <person name="Murat C."/>
            <person name="Riley R."/>
            <person name="Ohm R."/>
            <person name="Sun H."/>
            <person name="Tunlid A."/>
            <person name="Henrissat B."/>
            <person name="Grigoriev I.V."/>
            <person name="Hibbett D.S."/>
            <person name="Martin F."/>
        </authorList>
    </citation>
    <scope>NUCLEOTIDE SEQUENCE [LARGE SCALE GENOMIC DNA]</scope>
    <source>
        <strain evidence="2">LaAM-08-1</strain>
    </source>
</reference>
<dbReference type="EMBL" id="KN839349">
    <property type="protein sequence ID" value="KIJ89946.1"/>
    <property type="molecule type" value="Genomic_DNA"/>
</dbReference>